<reference evidence="7 8" key="1">
    <citation type="journal article" date="2023" name="G3 (Bethesda)">
        <title>A chromosome-length genome assembly and annotation of blackberry (Rubus argutus, cv. 'Hillquist').</title>
        <authorList>
            <person name="Bruna T."/>
            <person name="Aryal R."/>
            <person name="Dudchenko O."/>
            <person name="Sargent D.J."/>
            <person name="Mead D."/>
            <person name="Buti M."/>
            <person name="Cavallini A."/>
            <person name="Hytonen T."/>
            <person name="Andres J."/>
            <person name="Pham M."/>
            <person name="Weisz D."/>
            <person name="Mascagni F."/>
            <person name="Usai G."/>
            <person name="Natali L."/>
            <person name="Bassil N."/>
            <person name="Fernandez G.E."/>
            <person name="Lomsadze A."/>
            <person name="Armour M."/>
            <person name="Olukolu B."/>
            <person name="Poorten T."/>
            <person name="Britton C."/>
            <person name="Davik J."/>
            <person name="Ashrafi H."/>
            <person name="Aiden E.L."/>
            <person name="Borodovsky M."/>
            <person name="Worthington M."/>
        </authorList>
    </citation>
    <scope>NUCLEOTIDE SEQUENCE [LARGE SCALE GENOMIC DNA]</scope>
    <source>
        <strain evidence="7">PI 553951</strain>
    </source>
</reference>
<protein>
    <submittedName>
        <fullName evidence="7">Uncharacterized protein</fullName>
    </submittedName>
</protein>
<evidence type="ECO:0000256" key="3">
    <source>
        <dbReference type="ARBA" id="ARBA00022692"/>
    </source>
</evidence>
<feature type="transmembrane region" description="Helical" evidence="6">
    <location>
        <begin position="179"/>
        <end position="200"/>
    </location>
</feature>
<evidence type="ECO:0000256" key="6">
    <source>
        <dbReference type="SAM" id="Phobius"/>
    </source>
</evidence>
<dbReference type="InterPro" id="IPR006904">
    <property type="entry name" value="DUF716"/>
</dbReference>
<comment type="caution">
    <text evidence="7">The sequence shown here is derived from an EMBL/GenBank/DDBJ whole genome shotgun (WGS) entry which is preliminary data.</text>
</comment>
<evidence type="ECO:0000313" key="7">
    <source>
        <dbReference type="EMBL" id="KAK9925201.1"/>
    </source>
</evidence>
<keyword evidence="3 6" id="KW-0812">Transmembrane</keyword>
<dbReference type="EMBL" id="JBEDUW010000006">
    <property type="protein sequence ID" value="KAK9925201.1"/>
    <property type="molecule type" value="Genomic_DNA"/>
</dbReference>
<dbReference type="GO" id="GO:0016020">
    <property type="term" value="C:membrane"/>
    <property type="evidence" value="ECO:0007669"/>
    <property type="project" value="UniProtKB-SubCell"/>
</dbReference>
<evidence type="ECO:0000313" key="8">
    <source>
        <dbReference type="Proteomes" id="UP001457282"/>
    </source>
</evidence>
<name>A0AAW1WK98_RUBAR</name>
<evidence type="ECO:0000256" key="1">
    <source>
        <dbReference type="ARBA" id="ARBA00004141"/>
    </source>
</evidence>
<dbReference type="AlphaFoldDB" id="A0AAW1WK98"/>
<sequence>MGFLTFAAAGGGLILMGTFEAISSSTQNPIRVSSPSSIQTQSKTQTTQSRSSFIYFFFASIISLLFILNSLVSFFDALDSSDRVGSAQQLQVLAIAALFLLYAITGLLVNFTNSYLPSSLLNLVGLFAFVEEFMYFYLQRKDTSGIENRYFDLLLVPIAICMFSTVLELHNPKSIFPKLARGVGLVLQGLWFLQMGLSIYTHWMAHGCSLHEKSRGNYTVKCKGHPEYHRARAIATLQFNCHLALIVVLVVGVYSIVARKSGRLADFASYKPLGAEMHHQIDSQGQFTLDSEDDVDEEVKEEGNVAKHKAGGEVELGVNGNGSHK</sequence>
<keyword evidence="4 6" id="KW-1133">Transmembrane helix</keyword>
<gene>
    <name evidence="7" type="ORF">M0R45_033533</name>
</gene>
<feature type="transmembrane region" description="Helical" evidence="6">
    <location>
        <begin position="90"/>
        <end position="109"/>
    </location>
</feature>
<dbReference type="PANTHER" id="PTHR46285:SF7">
    <property type="entry name" value="OS06G0238900 PROTEIN"/>
    <property type="match status" value="1"/>
</dbReference>
<comment type="subcellular location">
    <subcellularLocation>
        <location evidence="1">Membrane</location>
        <topology evidence="1">Multi-pass membrane protein</topology>
    </subcellularLocation>
</comment>
<feature type="transmembrane region" description="Helical" evidence="6">
    <location>
        <begin position="239"/>
        <end position="257"/>
    </location>
</feature>
<keyword evidence="8" id="KW-1185">Reference proteome</keyword>
<dbReference type="Pfam" id="PF04819">
    <property type="entry name" value="DUF716"/>
    <property type="match status" value="1"/>
</dbReference>
<evidence type="ECO:0000256" key="2">
    <source>
        <dbReference type="ARBA" id="ARBA00006948"/>
    </source>
</evidence>
<evidence type="ECO:0000256" key="5">
    <source>
        <dbReference type="ARBA" id="ARBA00023136"/>
    </source>
</evidence>
<dbReference type="Proteomes" id="UP001457282">
    <property type="component" value="Unassembled WGS sequence"/>
</dbReference>
<proteinExistence type="inferred from homology"/>
<feature type="transmembrane region" description="Helical" evidence="6">
    <location>
        <begin position="150"/>
        <end position="167"/>
    </location>
</feature>
<feature type="transmembrane region" description="Helical" evidence="6">
    <location>
        <begin position="53"/>
        <end position="78"/>
    </location>
</feature>
<dbReference type="PANTHER" id="PTHR46285">
    <property type="entry name" value="PROTEINASE INHIBITOR I4, SERPIN (DUF716)-RELATED"/>
    <property type="match status" value="1"/>
</dbReference>
<evidence type="ECO:0000256" key="4">
    <source>
        <dbReference type="ARBA" id="ARBA00022989"/>
    </source>
</evidence>
<organism evidence="7 8">
    <name type="scientific">Rubus argutus</name>
    <name type="common">Southern blackberry</name>
    <dbReference type="NCBI Taxonomy" id="59490"/>
    <lineage>
        <taxon>Eukaryota</taxon>
        <taxon>Viridiplantae</taxon>
        <taxon>Streptophyta</taxon>
        <taxon>Embryophyta</taxon>
        <taxon>Tracheophyta</taxon>
        <taxon>Spermatophyta</taxon>
        <taxon>Magnoliopsida</taxon>
        <taxon>eudicotyledons</taxon>
        <taxon>Gunneridae</taxon>
        <taxon>Pentapetalae</taxon>
        <taxon>rosids</taxon>
        <taxon>fabids</taxon>
        <taxon>Rosales</taxon>
        <taxon>Rosaceae</taxon>
        <taxon>Rosoideae</taxon>
        <taxon>Rosoideae incertae sedis</taxon>
        <taxon>Rubus</taxon>
    </lineage>
</organism>
<comment type="similarity">
    <text evidence="2">Belongs to the TMEM45 family.</text>
</comment>
<accession>A0AAW1WK98</accession>
<keyword evidence="5 6" id="KW-0472">Membrane</keyword>
<feature type="transmembrane region" description="Helical" evidence="6">
    <location>
        <begin position="115"/>
        <end position="138"/>
    </location>
</feature>